<feature type="compositionally biased region" description="Polar residues" evidence="1">
    <location>
        <begin position="48"/>
        <end position="60"/>
    </location>
</feature>
<evidence type="ECO:0000313" key="2">
    <source>
        <dbReference type="EMBL" id="KAG0697328.1"/>
    </source>
</evidence>
<gene>
    <name evidence="2" type="ORF">GWK47_026353</name>
</gene>
<evidence type="ECO:0000256" key="1">
    <source>
        <dbReference type="SAM" id="MobiDB-lite"/>
    </source>
</evidence>
<keyword evidence="3" id="KW-1185">Reference proteome</keyword>
<dbReference type="Proteomes" id="UP000770661">
    <property type="component" value="Unassembled WGS sequence"/>
</dbReference>
<accession>A0A8J8WE88</accession>
<reference evidence="2" key="1">
    <citation type="submission" date="2020-07" db="EMBL/GenBank/DDBJ databases">
        <title>The High-quality genome of the commercially important snow crab, Chionoecetes opilio.</title>
        <authorList>
            <person name="Jeong J.-H."/>
            <person name="Ryu S."/>
        </authorList>
    </citation>
    <scope>NUCLEOTIDE SEQUENCE</scope>
    <source>
        <strain evidence="2">MADBK_172401_WGS</strain>
        <tissue evidence="2">Digestive gland</tissue>
    </source>
</reference>
<dbReference type="EMBL" id="JACEEZ010025799">
    <property type="protein sequence ID" value="KAG0697328.1"/>
    <property type="molecule type" value="Genomic_DNA"/>
</dbReference>
<dbReference type="OrthoDB" id="7480412at2759"/>
<sequence>MSDLLKAMEGHFCRRLYLRHHVRNPGPTPASDEVLQQINSDEGERGSTRPTATEPNNGRQTARLVAPSTTLQAPPPRQVIFAESLEVLVMALEALHEEAKPLGLEVSWLKTKVQVFGTY</sequence>
<dbReference type="AlphaFoldDB" id="A0A8J8WE88"/>
<protein>
    <submittedName>
        <fullName evidence="2">Uncharacterized protein</fullName>
    </submittedName>
</protein>
<proteinExistence type="predicted"/>
<feature type="region of interest" description="Disordered" evidence="1">
    <location>
        <begin position="39"/>
        <end position="63"/>
    </location>
</feature>
<comment type="caution">
    <text evidence="2">The sequence shown here is derived from an EMBL/GenBank/DDBJ whole genome shotgun (WGS) entry which is preliminary data.</text>
</comment>
<name>A0A8J8WE88_CHIOP</name>
<organism evidence="2 3">
    <name type="scientific">Chionoecetes opilio</name>
    <name type="common">Atlantic snow crab</name>
    <name type="synonym">Cancer opilio</name>
    <dbReference type="NCBI Taxonomy" id="41210"/>
    <lineage>
        <taxon>Eukaryota</taxon>
        <taxon>Metazoa</taxon>
        <taxon>Ecdysozoa</taxon>
        <taxon>Arthropoda</taxon>
        <taxon>Crustacea</taxon>
        <taxon>Multicrustacea</taxon>
        <taxon>Malacostraca</taxon>
        <taxon>Eumalacostraca</taxon>
        <taxon>Eucarida</taxon>
        <taxon>Decapoda</taxon>
        <taxon>Pleocyemata</taxon>
        <taxon>Brachyura</taxon>
        <taxon>Eubrachyura</taxon>
        <taxon>Majoidea</taxon>
        <taxon>Majidae</taxon>
        <taxon>Chionoecetes</taxon>
    </lineage>
</organism>
<evidence type="ECO:0000313" key="3">
    <source>
        <dbReference type="Proteomes" id="UP000770661"/>
    </source>
</evidence>